<evidence type="ECO:0008006" key="3">
    <source>
        <dbReference type="Google" id="ProtNLM"/>
    </source>
</evidence>
<dbReference type="EMBL" id="JBBEGN010000007">
    <property type="protein sequence ID" value="MEJ2869274.1"/>
    <property type="molecule type" value="Genomic_DNA"/>
</dbReference>
<reference evidence="1 2" key="1">
    <citation type="submission" date="2024-03" db="EMBL/GenBank/DDBJ databases">
        <title>Actinomycetospora sp. OC33-EN08, a novel actinomycete isolated from wild orchid (Aerides multiflora).</title>
        <authorList>
            <person name="Suriyachadkun C."/>
        </authorList>
    </citation>
    <scope>NUCLEOTIDE SEQUENCE [LARGE SCALE GENOMIC DNA]</scope>
    <source>
        <strain evidence="1 2">OC33-EN08</strain>
    </source>
</reference>
<accession>A0ABU8MPM5</accession>
<dbReference type="PANTHER" id="PTHR40274">
    <property type="entry name" value="VIRGINIAMYCIN B LYASE"/>
    <property type="match status" value="1"/>
</dbReference>
<keyword evidence="2" id="KW-1185">Reference proteome</keyword>
<gene>
    <name evidence="1" type="ORF">WCD74_15975</name>
</gene>
<comment type="caution">
    <text evidence="1">The sequence shown here is derived from an EMBL/GenBank/DDBJ whole genome shotgun (WGS) entry which is preliminary data.</text>
</comment>
<evidence type="ECO:0000313" key="2">
    <source>
        <dbReference type="Proteomes" id="UP001385809"/>
    </source>
</evidence>
<dbReference type="SUPFAM" id="SSF101898">
    <property type="entry name" value="NHL repeat"/>
    <property type="match status" value="1"/>
</dbReference>
<dbReference type="InterPro" id="IPR051344">
    <property type="entry name" value="Vgb"/>
</dbReference>
<dbReference type="Proteomes" id="UP001385809">
    <property type="component" value="Unassembled WGS sequence"/>
</dbReference>
<proteinExistence type="predicted"/>
<dbReference type="RefSeq" id="WP_337695851.1">
    <property type="nucleotide sequence ID" value="NZ_JBBEGN010000007.1"/>
</dbReference>
<protein>
    <recommendedName>
        <fullName evidence="3">Sugar lactone lactonase YvrE</fullName>
    </recommendedName>
</protein>
<evidence type="ECO:0000313" key="1">
    <source>
        <dbReference type="EMBL" id="MEJ2869274.1"/>
    </source>
</evidence>
<organism evidence="1 2">
    <name type="scientific">Actinomycetospora aurantiaca</name>
    <dbReference type="NCBI Taxonomy" id="3129233"/>
    <lineage>
        <taxon>Bacteria</taxon>
        <taxon>Bacillati</taxon>
        <taxon>Actinomycetota</taxon>
        <taxon>Actinomycetes</taxon>
        <taxon>Pseudonocardiales</taxon>
        <taxon>Pseudonocardiaceae</taxon>
        <taxon>Actinomycetospora</taxon>
    </lineage>
</organism>
<dbReference type="InterPro" id="IPR011042">
    <property type="entry name" value="6-blade_b-propeller_TolB-like"/>
</dbReference>
<name>A0ABU8MPM5_9PSEU</name>
<sequence>MSRPHLGPAGPPRPLAPGVTVAELVPSNPLWASNGLAFGPDGRLWIAQFLGGTVSALDLRTGVLEPVLGPGGPLTAPDDLAFDDDGSCYVVDLPPGLVWRRDPDGGMAVVADGVLAPDGIATHRGRLFVNELAPDGRLLEILPDGRSREMARGLALGNAMAVGPDGRLVYPHLMGGEVWAVELDDGRPERLLAGLDRPVAVRFDAAGRMLVLSNADGSVLVDGTDVVPTGIVGADNLAVAPDGTWYVTGAFTGGLVAVAPDGSRRQVLPPGLVGPFGLASVGGRLLAADHHTLAELVDGGVRAREVEMHGLRGLGVVGDEVVVTTEHGEVRQGPVDGGWRRAAAGLARPCGVVAACGELLVAESGAGRVVRIGRAAEVDPVVSDLDGPADLAEADGEVWVSDSVRGQVVRLHDGAVVAAGLARPEGLVAHAGALFVVEAAAGRLTRVDPPTRATTPVVGNLPLASLPPHVFGTSTIAQRPTPYAALTVHEGDLVVGLTGTGGALRVCV</sequence>
<dbReference type="Gene3D" id="2.120.10.30">
    <property type="entry name" value="TolB, C-terminal domain"/>
    <property type="match status" value="3"/>
</dbReference>
<dbReference type="PANTHER" id="PTHR40274:SF4">
    <property type="entry name" value="BLL1406 PROTEIN"/>
    <property type="match status" value="1"/>
</dbReference>
<dbReference type="SUPFAM" id="SSF63829">
    <property type="entry name" value="Calcium-dependent phosphotriesterase"/>
    <property type="match status" value="1"/>
</dbReference>